<dbReference type="AlphaFoldDB" id="A0A017HUM7"/>
<organism evidence="1 2">
    <name type="scientific">Rubellimicrobium mesophilum DSM 19309</name>
    <dbReference type="NCBI Taxonomy" id="442562"/>
    <lineage>
        <taxon>Bacteria</taxon>
        <taxon>Pseudomonadati</taxon>
        <taxon>Pseudomonadota</taxon>
        <taxon>Alphaproteobacteria</taxon>
        <taxon>Rhodobacterales</taxon>
        <taxon>Roseobacteraceae</taxon>
        <taxon>Rubellimicrobium</taxon>
    </lineage>
</organism>
<proteinExistence type="predicted"/>
<gene>
    <name evidence="1" type="ORF">Rumeso_00884</name>
</gene>
<reference evidence="1 2" key="1">
    <citation type="submission" date="2013-02" db="EMBL/GenBank/DDBJ databases">
        <authorList>
            <person name="Fiebig A."/>
            <person name="Goeker M."/>
            <person name="Klenk H.-P.P."/>
        </authorList>
    </citation>
    <scope>NUCLEOTIDE SEQUENCE [LARGE SCALE GENOMIC DNA]</scope>
    <source>
        <strain evidence="1 2">DSM 19309</strain>
    </source>
</reference>
<comment type="caution">
    <text evidence="1">The sequence shown here is derived from an EMBL/GenBank/DDBJ whole genome shotgun (WGS) entry which is preliminary data.</text>
</comment>
<accession>A0A017HUM7</accession>
<sequence length="53" mass="5722">MAAGTLFEAAYVLGLPLLGGDANVARIKSEAQARLVLLPGRVRPRRLEVNDDF</sequence>
<keyword evidence="2" id="KW-1185">Reference proteome</keyword>
<dbReference type="HOGENOM" id="CLU_3065866_0_0_5"/>
<protein>
    <submittedName>
        <fullName evidence="1">Uncharacterized protein</fullName>
    </submittedName>
</protein>
<dbReference type="EMBL" id="AOSK01000028">
    <property type="protein sequence ID" value="EYD77459.1"/>
    <property type="molecule type" value="Genomic_DNA"/>
</dbReference>
<evidence type="ECO:0000313" key="2">
    <source>
        <dbReference type="Proteomes" id="UP000019666"/>
    </source>
</evidence>
<evidence type="ECO:0000313" key="1">
    <source>
        <dbReference type="EMBL" id="EYD77459.1"/>
    </source>
</evidence>
<name>A0A017HUM7_9RHOB</name>
<dbReference type="Proteomes" id="UP000019666">
    <property type="component" value="Unassembled WGS sequence"/>
</dbReference>